<dbReference type="FunFam" id="3.40.50.300:FF:000142">
    <property type="entry name" value="Midasin"/>
    <property type="match status" value="1"/>
</dbReference>
<comment type="function">
    <text evidence="9">Nuclear chaperone required for maturation and nuclear export of pre-60S ribosome subunits.</text>
</comment>
<keyword evidence="5 9" id="KW-0547">Nucleotide-binding</keyword>
<dbReference type="InterPro" id="IPR011703">
    <property type="entry name" value="ATPase_AAA-3"/>
</dbReference>
<feature type="compositionally biased region" description="Basic and acidic residues" evidence="10">
    <location>
        <begin position="4122"/>
        <end position="4136"/>
    </location>
</feature>
<feature type="compositionally biased region" description="Acidic residues" evidence="10">
    <location>
        <begin position="4087"/>
        <end position="4098"/>
    </location>
</feature>
<dbReference type="GO" id="GO:0016887">
    <property type="term" value="F:ATP hydrolysis activity"/>
    <property type="evidence" value="ECO:0007669"/>
    <property type="project" value="InterPro"/>
</dbReference>
<dbReference type="GO" id="GO:0005524">
    <property type="term" value="F:ATP binding"/>
    <property type="evidence" value="ECO:0007669"/>
    <property type="project" value="UniProtKB-KW"/>
</dbReference>
<dbReference type="InterPro" id="IPR003593">
    <property type="entry name" value="AAA+_ATPase"/>
</dbReference>
<dbReference type="FunFam" id="3.40.50.410:FF:000114">
    <property type="entry name" value="Midasin"/>
    <property type="match status" value="1"/>
</dbReference>
<dbReference type="InterPro" id="IPR048617">
    <property type="entry name" value="MDN1_AAA_lid_4"/>
</dbReference>
<feature type="compositionally biased region" description="Polar residues" evidence="10">
    <location>
        <begin position="4326"/>
        <end position="4340"/>
    </location>
</feature>
<feature type="compositionally biased region" description="Basic and acidic residues" evidence="10">
    <location>
        <begin position="3949"/>
        <end position="3979"/>
    </location>
</feature>
<feature type="region of interest" description="Disordered" evidence="10">
    <location>
        <begin position="4279"/>
        <end position="4309"/>
    </location>
</feature>
<comment type="caution">
    <text evidence="12">The sequence shown here is derived from an EMBL/GenBank/DDBJ whole genome shotgun (WGS) entry which is preliminary data.</text>
</comment>
<dbReference type="Pfam" id="PF07728">
    <property type="entry name" value="AAA_5"/>
    <property type="match status" value="4"/>
</dbReference>
<name>A0A7J7N2F9_9MAGN</name>
<dbReference type="PANTHER" id="PTHR48103:SF2">
    <property type="entry name" value="MIDASIN"/>
    <property type="match status" value="1"/>
</dbReference>
<dbReference type="PIRSF" id="PIRSF010340">
    <property type="entry name" value="Midasin"/>
    <property type="match status" value="1"/>
</dbReference>
<keyword evidence="6 9" id="KW-0067">ATP-binding</keyword>
<dbReference type="InterPro" id="IPR036465">
    <property type="entry name" value="vWFA_dom_sf"/>
</dbReference>
<feature type="compositionally biased region" description="Basic and acidic residues" evidence="10">
    <location>
        <begin position="4008"/>
        <end position="4023"/>
    </location>
</feature>
<dbReference type="EMBL" id="JACGCM010001135">
    <property type="protein sequence ID" value="KAF6161323.1"/>
    <property type="molecule type" value="Genomic_DNA"/>
</dbReference>
<evidence type="ECO:0000256" key="9">
    <source>
        <dbReference type="PIRNR" id="PIRNR010340"/>
    </source>
</evidence>
<dbReference type="InterPro" id="IPR025662">
    <property type="entry name" value="Sigma_54_int_dom_ATP-bd_1"/>
</dbReference>
<dbReference type="InterPro" id="IPR012099">
    <property type="entry name" value="Midasin"/>
</dbReference>
<feature type="compositionally biased region" description="Polar residues" evidence="10">
    <location>
        <begin position="4201"/>
        <end position="4235"/>
    </location>
</feature>
<comment type="similarity">
    <text evidence="3 9">Belongs to the midasin family.</text>
</comment>
<keyword evidence="8 9" id="KW-0539">Nucleus</keyword>
<evidence type="ECO:0000256" key="6">
    <source>
        <dbReference type="ARBA" id="ARBA00022840"/>
    </source>
</evidence>
<evidence type="ECO:0000256" key="5">
    <source>
        <dbReference type="ARBA" id="ARBA00022741"/>
    </source>
</evidence>
<organism evidence="12 13">
    <name type="scientific">Kingdonia uniflora</name>
    <dbReference type="NCBI Taxonomy" id="39325"/>
    <lineage>
        <taxon>Eukaryota</taxon>
        <taxon>Viridiplantae</taxon>
        <taxon>Streptophyta</taxon>
        <taxon>Embryophyta</taxon>
        <taxon>Tracheophyta</taxon>
        <taxon>Spermatophyta</taxon>
        <taxon>Magnoliopsida</taxon>
        <taxon>Ranunculales</taxon>
        <taxon>Circaeasteraceae</taxon>
        <taxon>Kingdonia</taxon>
    </lineage>
</organism>
<dbReference type="Proteomes" id="UP000541444">
    <property type="component" value="Unassembled WGS sequence"/>
</dbReference>
<evidence type="ECO:0000313" key="13">
    <source>
        <dbReference type="Proteomes" id="UP000541444"/>
    </source>
</evidence>
<gene>
    <name evidence="12" type="ORF">GIB67_009210</name>
</gene>
<dbReference type="SMART" id="SM00382">
    <property type="entry name" value="AAA"/>
    <property type="match status" value="4"/>
</dbReference>
<evidence type="ECO:0000256" key="2">
    <source>
        <dbReference type="ARBA" id="ARBA00004642"/>
    </source>
</evidence>
<dbReference type="Pfam" id="PF17867">
    <property type="entry name" value="AAA_lid_7"/>
    <property type="match status" value="2"/>
</dbReference>
<dbReference type="CDD" id="cd00009">
    <property type="entry name" value="AAA"/>
    <property type="match status" value="1"/>
</dbReference>
<keyword evidence="13" id="KW-1185">Reference proteome</keyword>
<dbReference type="Pfam" id="PF17865">
    <property type="entry name" value="AAA_lid_5"/>
    <property type="match status" value="1"/>
</dbReference>
<dbReference type="GO" id="GO:0005730">
    <property type="term" value="C:nucleolus"/>
    <property type="evidence" value="ECO:0007669"/>
    <property type="project" value="UniProtKB-SubCell"/>
</dbReference>
<sequence length="4705" mass="535117">MVTDFVFSLQAVDIFASSSSSCESRLLTMKEIAKIWEVAETEADTLLPPSKPIIQDLQSGIRVGRIFLERTQAEAPLHDKKRNFVDIRSSLHLLERIACSVKYNEPVLLVGETGTGKTTLVQNLARRLGQPLTVLNLSQQSDVADLLGGLKPIDPRSVYIPLYNDFVELFRKTFSEKDNMALLNSLGKLRSDKNWMRMLKSIEKVWSKENFQNAIHGSLSEAGAPKCGKKRKRPLTEEVRQAWERFSDNLRTSLKQVDASSPMVFSFVEGAFISALRNGHWILLDEVNLAPPETLQRVMGVLEGENGSLCLAERGDVRCINRHPDFRIFACMNPATDAGKRDLPYSLRSRFTAYFVDEILDAKDLSLFVNQLMDHPTDELVKTIVGFYINVKRDLEVKLQDGASQKAQFSLRSLYRALEYLKKAEKRFGDKKALYDGFCMFFLTLLDGDSAKFMKNTILSHLLGGKMPANVPFEKYLAEKEEHPKPAQPDSLTDNYIKTNSVQEHLRNLARAILIKRYPVLLQGPTSSGKTSLVRYLASVTGHDFVRINNHEHTDLQEYLGSYVTGADGKIVFQEGVLVKAVRNGYWIVLDELNLAPSDVLEALNRLLDDNRELFVPELQETVQAHPNFMLFATQNPPTFYGGRKILSRAFRNRFVEIHVDEIPEDELKTILEKRCKIPLSYAKKMVEVMQDLQLHRQSSKVFAGKHGFITPRDLFRWANRFRTYGCSYEDLAIDGYFLLAERLRDESEKTVVQEVLEKRLHVKLDKEKLYIQESAGEDNISNPCNFSGISEHLENVTWTKSMQRLYFLVKRCYNFGEPVLLVGETGGGKTTVCQLLRSKLKLKKLHILNCHQYTETSDFLGVGYKYFPPNDLGKWSKRAGFYPVRDRSKIAKKFKDLIEQLMESNYFRQLYRSNISSDIGESSTLHHLNIILDSYKHKQESSIPADLNEDDKFKKMVLELVELGRKWRTIFTWQDGPLVQAMKDGDLFLVDEISLADDSVLERLNSVLEPEKQLTLAEKGGPILEKVTAHQNFFLLATMNPGGDFGKKELSPALRNRFTEIWVSPVSERSELESIAVQRLLNPMLVAPMLNFWEWFNQPQTSRSLTVRDLLSWVEFINVTEKSLKSDLSAFLHGAFLVLLDGLSLGMFACTGLSRHDSDELRRECFSFLLRVLEEQGHHKLGNIFKIETYGWSVIGKLEDISEIVHSDHLFGIHPFYIQKVINLLSMHSGDKNCETEKFELRAPTTGRNAMRVLRAMQLAKPILLEGSPGVGKTSLIISLAKFSGHKAVRINLSEQTDIMDLLGSDLPVHDDEGMKFAWSDGILLQALKSGDWVLLDELNLAPQAGLNAILDHRAEVFIPELGETFKCPPSFRVFACQNPSCQGGGRKGLPKSFLNRFTKVYVDELVENDYEIISKSLHPSIPVDLLSKLISFNKRLYEDTMVSRKYGQDGAPWEFNLRDVIRSCQILEGAPDNAKMGSFLNIVYIQRMRTAADRHKVLDLYKEVFDEKKLFINISPRVQISPHYLTVGNSCIKRNHFQPSKVSKSDLHLLPRIRYSLEAVVNCVNHNWLSILVGPSSSGKTSLVKLLAQLTGNVLHVLNLSQATDISDLLGCFEQYQASRNFHSVIAQVEKFINEYCSLSYGCSLEILVHDRKEVVSKWLAFLTSVNYSPHSSSASTEVDSMKFNNSLDLLDQIIEQLKYSLESNKLSVSWSKEDLDKIHEIVANLQGKNLKPRLSAKFEWVTGLLIKAIECGEWVVLENANLCNPTVLDRINSLVESSGSITINECGLVDGRPVVHHPHSKFRLFLTVNPKYGEVSRAMRNRGVEVFMMDPYWLGEGNDDHNCIELRDVKRFLALSGIPTSKLVDTMAEAHMIAKDTGVNIGVQISLLELTRWVQLFQQLVMKGNKPVWSLRISWNHTYLSSLGESEGRAAVENVKGSFYSALELSKLDTLGCSLPGGWPSPLKLTDFLWYSKEVCVKQNCMYLEFLGAQCASFQINHGTRTEHISSLVDEKQLYPSLIPLPMLRHILFPTTLSQRTLKDINFSKFDLALADRMLFFAANWTVEQATDNDLELYLVWFRWYDLKLGPYCRFFKSYYTLLEQVRVHPIWKCTIDGRRENCVGLLGLSFQQWIAEDNHSCDEETLVYAPLQSLRKLEREVLDELVNSQFFDLLPHLYTNLLESHVFFWNGVITKHMDCAVIAWRHVTKDLKKLQNFFPNWAESEHLVNVLNWNFHLPKSLLWVRGGHPFLPSSAKMYYIMQLLLWVSGLIWSTKAQPSKHIFPGCDYVLKEWMDEGLLPVSFLDNIYSFVRGNCFMKDALSANLELRHLAMQGVCMSSYLRDDEYIVQLLGMLQRLSLMLRAEKNTVEVLFVSDVHTSVACCTFSSELLCSKKYFSSWQEILPLFDNTSFFLDAEALEMLSSNIFVDGKALFLGLSCISQFLESTMDFSLDFSSRPPTDFVPHQRILWTLDEWESVDSDAIFVSSVLEMWFNWHSSLWNYCPKDIKIAGYDSPLPCMLFQSTTATTLDQILHCPCPIKDYEAHCLKLRVVSRHIWHDSASGRDIFRTLSSASRSLFQQVIIAHKKSFKEEDFSRIVSIFRSVHGTQMRVREECDYMAGRSSTADDLCQRAISLDKLEMECKRLHKKVVFRPNLANFSKLNTECADFMRVVTSVITLTENLEFMDLQQMNDQAINCQETATSFVNRLSHEYGAYVDIVQPIQVAVYEMKLGLAMIVSSALQRAFLKKSEQNSVTIMIAMEEAIYSFIIFPRLCSSKSVVSKLDSSGLLSFSSNLNMGKDMNLLKKLLTRPRDASRDEMVSVHNQLAALYHNIFVRITDYVGNSLVMEQTSFKLLKDICDLFDDLWMKMKVQRKEKDDLESKHFKFKPRAFKVEDIFKVDISTLRSSFSDESLCLEWHDMMVNDESNAEDAYEGNENLETEWGSIQESILKNVVHVHNLIFGSSDLVECPGTLPISNASKLDCFLESYELGMVMVKESEALCFSSLDTKLMPEHLLRLCLEYEKKFGVSPQQALGYNVYKALSGLQFLLSKVQMLEETAPKFSLSDQLQPIIVLVSSWQKMEVDSWPSLLDGVQEQYVINAGKLWFPLYSILHRGQTADIAGDNRSTGISLEEFIQTSSIGEFKRRLQLLLAFHGQINIGMCLSVYSSPMLEILKILYNVFGYYMQFLPVVLDLIEANKNKIAKELAEIVKLYRWDRSDPYLSMQSSKRTRQKFRKLIRKFNDILQQPIKTILEQDAVKNGIKIAPMLGPTISNDIPDTRTEITLPVSVDLALFSEAERSMWIDDWKKKVNLSLQNFCFRRTSGSDLKYLHDKNIEDIVSNVMQSLTPQSVCFIYEEEWSNVWSSLEHICSEASRSADLWNDFSKNFGKRRALSTFLKLLKECGLVSKDELESKRWLDQPSHDVHHLLLFKVSPDNKSGSNWNIANQYYFKSIAMVQQLRQICLNFHKDFSRDEVNRSSNFVDHLITIQQEQRSMAYGFAEHLESLRKCTTSINYLSANISNVDRETSSENSIAHNQGALHKCMWQQKDIFDSLYAVSYETSLMLNKIESNHLNACQSVRTEANRVLLFIEKFIPKLEKSKESLNRYLLNSNGVIIRSEKYLPPLVVSKQMEQLIMQNFQEIEDFEKEVKSFLLQSPDRKSVKETLLERFIDILDKGKAIREDFHSILNSRNRSVDVSDAGEFMQTFANIKDVFTNSFIKTLKMLRNAFNELCGSSNGHSLSKSSPSMNITGWKTQVESFRKSMALDSICEDIRRTIISAVGLLDHAGHRFPQLYSQIHTYLNQLSLFVDILLTLGDGFLLELIAMHRTVAEMTHMLACMFASLYSNGFGGPSEEQPEGGGDIPASGTGMGEGAGRNDVSEQINDEEQLLGASDKPDGPETSNEVPSKNDKGIETEQEFIATTCSVSEDSESSDADDDVKENVDSEMGDTGDKKDKVDEKLCDKNEDEDGNPKDKNDKYESGPTVRDVNSGSRELRAKDDSQEPSTDDQDQRQKNGVENQKDPYNDENMEDMANMDDMTMDKDSSFEDPSGLELDEQIQELENEMAEPEEGPAATDETYPEDFPTKDENDEGEEIDSVDENMLGADSDEGSRNVEESNSSGKGDYDENAEKNLDKTKTLCQLGKLDLNGEPVPGSNSATKPNGDAQALGEPQWSNRSNMQNGVSSSKGLPTSNDLEIELSMPDSSESGQLTSDQPKAQSLEPDSSSVQKSRPNPSRSVGDALEKWLESVKVAVDVEEQNKDATVDMDDGNADEYGFVSKLEKGTSQTLGPASSDQIDRNIKGSKPDGEETLTEQKENIIEMEDEKQNSGTYPLKSCTSSTIQEKKDEKNMGLNKDILLEEPNESDDVDDDFHMRNLSGDHVSVKKPYMNEDMLQLSNLSMNDKELGTANNHEEIPFDKKATARWRKYELKTTRLSQELAEQLRLVMEPTLASKLQGDFRTGKRINMKRVIPYIASDFRKDKIWLRRNQPNKRDYQVVVAVDDSRSMSESNCGKVAIEALVTVCRAMSQVEVGQLAVASFGKKGNVKLLHDFNQPFTGEAGIKMISSLKFEQENTIVDEPVVDLLKYLNNMLDSAVTNARLSSGQNPLQQLILIIADGRFHEKERLKRCVMDVLNKKRMVAFILIDSPEESIMDFMEASFQGTGVTFEKYLKSFPFPYYIILKNIEALPRTLADLLRQWFELISTRD</sequence>
<feature type="compositionally biased region" description="Basic and acidic residues" evidence="10">
    <location>
        <begin position="4294"/>
        <end position="4309"/>
    </location>
</feature>
<dbReference type="FunFam" id="3.40.50.300:FF:001384">
    <property type="entry name" value="Midasin"/>
    <property type="match status" value="1"/>
</dbReference>
<comment type="subcellular location">
    <subcellularLocation>
        <location evidence="1">Nucleus</location>
        <location evidence="1">Nucleolus</location>
    </subcellularLocation>
    <subcellularLocation>
        <location evidence="2">Nucleus</location>
        <location evidence="2">Nucleoplasm</location>
    </subcellularLocation>
</comment>
<evidence type="ECO:0000256" key="7">
    <source>
        <dbReference type="ARBA" id="ARBA00023186"/>
    </source>
</evidence>
<proteinExistence type="inferred from homology"/>
<evidence type="ECO:0000256" key="1">
    <source>
        <dbReference type="ARBA" id="ARBA00004604"/>
    </source>
</evidence>
<dbReference type="PROSITE" id="PS50234">
    <property type="entry name" value="VWFA"/>
    <property type="match status" value="1"/>
</dbReference>
<dbReference type="GO" id="GO:0005654">
    <property type="term" value="C:nucleoplasm"/>
    <property type="evidence" value="ECO:0007669"/>
    <property type="project" value="UniProtKB-SubCell"/>
</dbReference>
<evidence type="ECO:0000313" key="12">
    <source>
        <dbReference type="EMBL" id="KAF6161323.1"/>
    </source>
</evidence>
<keyword evidence="7 9" id="KW-0143">Chaperone</keyword>
<dbReference type="InterPro" id="IPR002035">
    <property type="entry name" value="VWF_A"/>
</dbReference>
<dbReference type="Pfam" id="PF07726">
    <property type="entry name" value="AAA_3"/>
    <property type="match status" value="1"/>
</dbReference>
<dbReference type="Pfam" id="PF21108">
    <property type="entry name" value="MDN1_4th"/>
    <property type="match status" value="1"/>
</dbReference>
<dbReference type="InterPro" id="IPR041190">
    <property type="entry name" value="Midasin_AAA_lid_5"/>
</dbReference>
<dbReference type="InterPro" id="IPR011704">
    <property type="entry name" value="ATPase_dyneun-rel_AAA"/>
</dbReference>
<evidence type="ECO:0000256" key="4">
    <source>
        <dbReference type="ARBA" id="ARBA00017143"/>
    </source>
</evidence>
<dbReference type="PROSITE" id="PS00675">
    <property type="entry name" value="SIGMA54_INTERACT_1"/>
    <property type="match status" value="1"/>
</dbReference>
<feature type="compositionally biased region" description="Polar residues" evidence="10">
    <location>
        <begin position="4171"/>
        <end position="4193"/>
    </location>
</feature>
<dbReference type="OrthoDB" id="5186at2759"/>
<dbReference type="InterPro" id="IPR040848">
    <property type="entry name" value="AAA_lid_7"/>
</dbReference>
<evidence type="ECO:0000256" key="8">
    <source>
        <dbReference type="ARBA" id="ARBA00023242"/>
    </source>
</evidence>
<feature type="compositionally biased region" description="Acidic residues" evidence="10">
    <location>
        <begin position="4024"/>
        <end position="4033"/>
    </location>
</feature>
<evidence type="ECO:0000259" key="11">
    <source>
        <dbReference type="PROSITE" id="PS50234"/>
    </source>
</evidence>
<dbReference type="SUPFAM" id="SSF52540">
    <property type="entry name" value="P-loop containing nucleoside triphosphate hydrolases"/>
    <property type="match status" value="5"/>
</dbReference>
<dbReference type="InterPro" id="IPR027417">
    <property type="entry name" value="P-loop_NTPase"/>
</dbReference>
<dbReference type="GO" id="GO:0030687">
    <property type="term" value="C:preribosome, large subunit precursor"/>
    <property type="evidence" value="ECO:0007669"/>
    <property type="project" value="TreeGrafter"/>
</dbReference>
<feature type="region of interest" description="Disordered" evidence="10">
    <location>
        <begin position="4323"/>
        <end position="4347"/>
    </location>
</feature>
<dbReference type="GO" id="GO:0000055">
    <property type="term" value="P:ribosomal large subunit export from nucleus"/>
    <property type="evidence" value="ECO:0007669"/>
    <property type="project" value="TreeGrafter"/>
</dbReference>
<protein>
    <recommendedName>
        <fullName evidence="4 9">Midasin</fullName>
    </recommendedName>
</protein>
<accession>A0A7J7N2F9</accession>
<feature type="domain" description="VWFA" evidence="11">
    <location>
        <begin position="4494"/>
        <end position="4694"/>
    </location>
</feature>
<dbReference type="Gene3D" id="3.40.50.300">
    <property type="entry name" value="P-loop containing nucleotide triphosphate hydrolases"/>
    <property type="match status" value="6"/>
</dbReference>
<feature type="region of interest" description="Disordered" evidence="10">
    <location>
        <begin position="3850"/>
        <end position="4241"/>
    </location>
</feature>
<dbReference type="SUPFAM" id="SSF53300">
    <property type="entry name" value="vWA-like"/>
    <property type="match status" value="1"/>
</dbReference>
<dbReference type="FunFam" id="3.40.50.300:FF:001861">
    <property type="entry name" value="Midasin"/>
    <property type="match status" value="1"/>
</dbReference>
<feature type="compositionally biased region" description="Acidic residues" evidence="10">
    <location>
        <begin position="4052"/>
        <end position="4069"/>
    </location>
</feature>
<dbReference type="FunFam" id="3.40.50.300:FF:001368">
    <property type="entry name" value="Midasin"/>
    <property type="match status" value="1"/>
</dbReference>
<reference evidence="12 13" key="1">
    <citation type="journal article" date="2020" name="IScience">
        <title>Genome Sequencing of the Endangered Kingdonia uniflora (Circaeasteraceae, Ranunculales) Reveals Potential Mechanisms of Evolutionary Specialization.</title>
        <authorList>
            <person name="Sun Y."/>
            <person name="Deng T."/>
            <person name="Zhang A."/>
            <person name="Moore M.J."/>
            <person name="Landis J.B."/>
            <person name="Lin N."/>
            <person name="Zhang H."/>
            <person name="Zhang X."/>
            <person name="Huang J."/>
            <person name="Zhang X."/>
            <person name="Sun H."/>
            <person name="Wang H."/>
        </authorList>
    </citation>
    <scope>NUCLEOTIDE SEQUENCE [LARGE SCALE GENOMIC DNA]</scope>
    <source>
        <strain evidence="12">TB1705</strain>
        <tissue evidence="12">Leaf</tissue>
    </source>
</reference>
<feature type="compositionally biased region" description="Gly residues" evidence="10">
    <location>
        <begin position="3857"/>
        <end position="3873"/>
    </location>
</feature>
<feature type="compositionally biased region" description="Polar residues" evidence="10">
    <location>
        <begin position="4282"/>
        <end position="4293"/>
    </location>
</feature>
<dbReference type="PANTHER" id="PTHR48103">
    <property type="entry name" value="MIDASIN-RELATED"/>
    <property type="match status" value="1"/>
</dbReference>
<dbReference type="GO" id="GO:0000027">
    <property type="term" value="P:ribosomal large subunit assembly"/>
    <property type="evidence" value="ECO:0007669"/>
    <property type="project" value="InterPro"/>
</dbReference>
<evidence type="ECO:0000256" key="3">
    <source>
        <dbReference type="ARBA" id="ARBA00007188"/>
    </source>
</evidence>
<evidence type="ECO:0000256" key="10">
    <source>
        <dbReference type="SAM" id="MobiDB-lite"/>
    </source>
</evidence>
<feature type="compositionally biased region" description="Acidic residues" evidence="10">
    <location>
        <begin position="3927"/>
        <end position="3948"/>
    </location>
</feature>